<evidence type="ECO:0000313" key="7">
    <source>
        <dbReference type="EMBL" id="GAM34203.1"/>
    </source>
</evidence>
<proteinExistence type="predicted"/>
<organism evidence="7">
    <name type="scientific">Talaromyces pinophilus</name>
    <name type="common">Penicillium pinophilum</name>
    <dbReference type="NCBI Taxonomy" id="128442"/>
    <lineage>
        <taxon>Eukaryota</taxon>
        <taxon>Fungi</taxon>
        <taxon>Dikarya</taxon>
        <taxon>Ascomycota</taxon>
        <taxon>Pezizomycotina</taxon>
        <taxon>Eurotiomycetes</taxon>
        <taxon>Eurotiomycetidae</taxon>
        <taxon>Eurotiales</taxon>
        <taxon>Trichocomaceae</taxon>
        <taxon>Talaromyces</taxon>
        <taxon>Talaromyces sect. Talaromyces</taxon>
    </lineage>
</organism>
<dbReference type="GO" id="GO:0045121">
    <property type="term" value="C:membrane raft"/>
    <property type="evidence" value="ECO:0007669"/>
    <property type="project" value="InterPro"/>
</dbReference>
<evidence type="ECO:0000256" key="3">
    <source>
        <dbReference type="ARBA" id="ARBA00023136"/>
    </source>
</evidence>
<feature type="region of interest" description="Disordered" evidence="6">
    <location>
        <begin position="125"/>
        <end position="196"/>
    </location>
</feature>
<dbReference type="AlphaFoldDB" id="A0A6V8GZR3"/>
<sequence>MGACQSCLGLRRREDHESEHARLIDDDLYPGGYGYGSINNANQQQHDPEDLKREREALEAICQRASDTVIDIWALQSQPNLQPRATLPSTDSPGSSRVPSNEIRPPPILDGGNDVTNDNEEIRQESAAAAGTTRTVISSSRPSSSSNIAGQKSLAPVPNNWGEVVISPRRKKGNNNNKGGVNGAGDGDIFGVLRVN</sequence>
<dbReference type="GO" id="GO:0031902">
    <property type="term" value="C:late endosome membrane"/>
    <property type="evidence" value="ECO:0007669"/>
    <property type="project" value="InterPro"/>
</dbReference>
<keyword evidence="4" id="KW-0564">Palmitate</keyword>
<keyword evidence="5" id="KW-0449">Lipoprotein</keyword>
<dbReference type="InterPro" id="IPR028209">
    <property type="entry name" value="LAMTOR1/MEH1"/>
</dbReference>
<accession>A0A6V8GZR3</accession>
<dbReference type="GO" id="GO:0043410">
    <property type="term" value="P:positive regulation of MAPK cascade"/>
    <property type="evidence" value="ECO:0007669"/>
    <property type="project" value="InterPro"/>
</dbReference>
<feature type="compositionally biased region" description="Basic and acidic residues" evidence="6">
    <location>
        <begin position="11"/>
        <end position="25"/>
    </location>
</feature>
<dbReference type="GO" id="GO:0071230">
    <property type="term" value="P:cellular response to amino acid stimulus"/>
    <property type="evidence" value="ECO:0007669"/>
    <property type="project" value="InterPro"/>
</dbReference>
<reference evidence="7" key="1">
    <citation type="submission" date="2014-12" db="EMBL/GenBank/DDBJ databases">
        <title>Draft genome sequence of Talaromyces cellulolyticus Y-94, a source of lignocellulosic biomass-degrading enzymes.</title>
        <authorList>
            <person name="Fujii T."/>
            <person name="Koike H."/>
            <person name="Sawayama S."/>
            <person name="Yano S."/>
            <person name="Inoue H."/>
        </authorList>
    </citation>
    <scope>NUCLEOTIDE SEQUENCE</scope>
    <source>
        <strain evidence="7">Y-94</strain>
    </source>
</reference>
<dbReference type="Pfam" id="PF15454">
    <property type="entry name" value="LAMTOR"/>
    <property type="match status" value="1"/>
</dbReference>
<evidence type="ECO:0000256" key="6">
    <source>
        <dbReference type="SAM" id="MobiDB-lite"/>
    </source>
</evidence>
<dbReference type="GO" id="GO:0001919">
    <property type="term" value="P:regulation of receptor recycling"/>
    <property type="evidence" value="ECO:0007669"/>
    <property type="project" value="InterPro"/>
</dbReference>
<evidence type="ECO:0000256" key="2">
    <source>
        <dbReference type="ARBA" id="ARBA00022707"/>
    </source>
</evidence>
<dbReference type="GO" id="GO:0032008">
    <property type="term" value="P:positive regulation of TOR signaling"/>
    <property type="evidence" value="ECO:0007669"/>
    <property type="project" value="InterPro"/>
</dbReference>
<comment type="subcellular location">
    <subcellularLocation>
        <location evidence="1">Endomembrane system</location>
    </subcellularLocation>
</comment>
<gene>
    <name evidence="7" type="ORF">TCE0_015r01626</name>
</gene>
<dbReference type="SMART" id="SM01262">
    <property type="entry name" value="LAMTOR"/>
    <property type="match status" value="1"/>
</dbReference>
<name>A0A6V8GZR3_TALPI</name>
<keyword evidence="3" id="KW-0472">Membrane</keyword>
<dbReference type="GO" id="GO:0071986">
    <property type="term" value="C:Ragulator complex"/>
    <property type="evidence" value="ECO:0007669"/>
    <property type="project" value="InterPro"/>
</dbReference>
<evidence type="ECO:0000256" key="1">
    <source>
        <dbReference type="ARBA" id="ARBA00004308"/>
    </source>
</evidence>
<dbReference type="GO" id="GO:0016197">
    <property type="term" value="P:endosomal transport"/>
    <property type="evidence" value="ECO:0007669"/>
    <property type="project" value="InterPro"/>
</dbReference>
<comment type="caution">
    <text evidence="7">The sequence shown here is derived from an EMBL/GenBank/DDBJ whole genome shotgun (WGS) entry which is preliminary data.</text>
</comment>
<evidence type="ECO:0000256" key="4">
    <source>
        <dbReference type="ARBA" id="ARBA00023139"/>
    </source>
</evidence>
<keyword evidence="2" id="KW-0519">Myristate</keyword>
<evidence type="ECO:0000256" key="5">
    <source>
        <dbReference type="ARBA" id="ARBA00023288"/>
    </source>
</evidence>
<protein>
    <submittedName>
        <fullName evidence="7">Uncharacterized protein</fullName>
    </submittedName>
</protein>
<feature type="region of interest" description="Disordered" evidence="6">
    <location>
        <begin position="11"/>
        <end position="51"/>
    </location>
</feature>
<feature type="compositionally biased region" description="Polar residues" evidence="6">
    <location>
        <begin position="81"/>
        <end position="99"/>
    </location>
</feature>
<dbReference type="EMBL" id="DF933811">
    <property type="protein sequence ID" value="GAM34203.1"/>
    <property type="molecule type" value="Genomic_DNA"/>
</dbReference>
<feature type="region of interest" description="Disordered" evidence="6">
    <location>
        <begin position="81"/>
        <end position="113"/>
    </location>
</feature>